<dbReference type="GO" id="GO:0046654">
    <property type="term" value="P:tetrahydrofolate biosynthetic process"/>
    <property type="evidence" value="ECO:0007669"/>
    <property type="project" value="UniProtKB-UniPathway"/>
</dbReference>
<protein>
    <recommendedName>
        <fullName evidence="4">2-amino-4-hydroxy-6-hydroxymethyldihydropteridine pyrophosphokinase</fullName>
        <ecNumber evidence="3">2.7.6.3</ecNumber>
    </recommendedName>
    <alternativeName>
        <fullName evidence="11">6-hydroxymethyl-7,8-dihydropterin pyrophosphokinase</fullName>
    </alternativeName>
    <alternativeName>
        <fullName evidence="12">7,8-dihydro-6-hydroxymethylpterin-pyrophosphokinase</fullName>
    </alternativeName>
</protein>
<dbReference type="InterPro" id="IPR000550">
    <property type="entry name" value="Hppk"/>
</dbReference>
<dbReference type="NCBIfam" id="TIGR01498">
    <property type="entry name" value="folK"/>
    <property type="match status" value="1"/>
</dbReference>
<evidence type="ECO:0000256" key="1">
    <source>
        <dbReference type="ARBA" id="ARBA00005051"/>
    </source>
</evidence>
<gene>
    <name evidence="14" type="primary">folK</name>
    <name evidence="14" type="ORF">DIZ79_17870</name>
</gene>
<dbReference type="GO" id="GO:0005524">
    <property type="term" value="F:ATP binding"/>
    <property type="evidence" value="ECO:0007669"/>
    <property type="project" value="UniProtKB-KW"/>
</dbReference>
<accession>A0A370DFN4</accession>
<evidence type="ECO:0000313" key="15">
    <source>
        <dbReference type="Proteomes" id="UP000255508"/>
    </source>
</evidence>
<dbReference type="GO" id="GO:0016301">
    <property type="term" value="F:kinase activity"/>
    <property type="evidence" value="ECO:0007669"/>
    <property type="project" value="UniProtKB-KW"/>
</dbReference>
<keyword evidence="5" id="KW-0808">Transferase</keyword>
<comment type="pathway">
    <text evidence="1">Cofactor biosynthesis; tetrahydrofolate biosynthesis; 2-amino-4-hydroxy-6-hydroxymethyl-7,8-dihydropteridine diphosphate from 7,8-dihydroneopterin triphosphate: step 4/4.</text>
</comment>
<evidence type="ECO:0000256" key="12">
    <source>
        <dbReference type="ARBA" id="ARBA00033413"/>
    </source>
</evidence>
<proteinExistence type="inferred from homology"/>
<dbReference type="InterPro" id="IPR035907">
    <property type="entry name" value="Hppk_sf"/>
</dbReference>
<evidence type="ECO:0000256" key="10">
    <source>
        <dbReference type="ARBA" id="ARBA00029409"/>
    </source>
</evidence>
<dbReference type="EC" id="2.7.6.3" evidence="3"/>
<comment type="caution">
    <text evidence="14">The sequence shown here is derived from an EMBL/GenBank/DDBJ whole genome shotgun (WGS) entry which is preliminary data.</text>
</comment>
<name>A0A370DFN4_9GAMM</name>
<dbReference type="EMBL" id="QFXD01000321">
    <property type="protein sequence ID" value="RDH83184.1"/>
    <property type="molecule type" value="Genomic_DNA"/>
</dbReference>
<comment type="similarity">
    <text evidence="2">Belongs to the HPPK family.</text>
</comment>
<evidence type="ECO:0000256" key="11">
    <source>
        <dbReference type="ARBA" id="ARBA00029766"/>
    </source>
</evidence>
<dbReference type="Proteomes" id="UP000255508">
    <property type="component" value="Unassembled WGS sequence"/>
</dbReference>
<dbReference type="AlphaFoldDB" id="A0A370DFN4"/>
<evidence type="ECO:0000256" key="2">
    <source>
        <dbReference type="ARBA" id="ARBA00005810"/>
    </source>
</evidence>
<dbReference type="Pfam" id="PF01288">
    <property type="entry name" value="HPPK"/>
    <property type="match status" value="1"/>
</dbReference>
<evidence type="ECO:0000256" key="8">
    <source>
        <dbReference type="ARBA" id="ARBA00022840"/>
    </source>
</evidence>
<organism evidence="14 15">
    <name type="scientific">endosymbiont of Lamellibrachia luymesi</name>
    <dbReference type="NCBI Taxonomy" id="2200907"/>
    <lineage>
        <taxon>Bacteria</taxon>
        <taxon>Pseudomonadati</taxon>
        <taxon>Pseudomonadota</taxon>
        <taxon>Gammaproteobacteria</taxon>
        <taxon>sulfur-oxidizing symbionts</taxon>
    </lineage>
</organism>
<comment type="function">
    <text evidence="10">Catalyzes the transfer of pyrophosphate from adenosine triphosphate (ATP) to 6-hydroxymethyl-7,8-dihydropterin, an enzymatic step in folate biosynthesis pathway.</text>
</comment>
<evidence type="ECO:0000256" key="6">
    <source>
        <dbReference type="ARBA" id="ARBA00022741"/>
    </source>
</evidence>
<dbReference type="PANTHER" id="PTHR43071">
    <property type="entry name" value="2-AMINO-4-HYDROXY-6-HYDROXYMETHYLDIHYDROPTERIDINE PYROPHOSPHOKINASE"/>
    <property type="match status" value="1"/>
</dbReference>
<dbReference type="GO" id="GO:0003848">
    <property type="term" value="F:2-amino-4-hydroxy-6-hydroxymethyldihydropteridine diphosphokinase activity"/>
    <property type="evidence" value="ECO:0007669"/>
    <property type="project" value="UniProtKB-EC"/>
</dbReference>
<dbReference type="GO" id="GO:0046656">
    <property type="term" value="P:folic acid biosynthetic process"/>
    <property type="evidence" value="ECO:0007669"/>
    <property type="project" value="UniProtKB-KW"/>
</dbReference>
<keyword evidence="7 14" id="KW-0418">Kinase</keyword>
<dbReference type="SUPFAM" id="SSF55083">
    <property type="entry name" value="6-hydroxymethyl-7,8-dihydropterin pyrophosphokinase, HPPK"/>
    <property type="match status" value="1"/>
</dbReference>
<keyword evidence="6" id="KW-0547">Nucleotide-binding</keyword>
<evidence type="ECO:0000313" key="14">
    <source>
        <dbReference type="EMBL" id="RDH83184.1"/>
    </source>
</evidence>
<dbReference type="PROSITE" id="PS00794">
    <property type="entry name" value="HPPK"/>
    <property type="match status" value="1"/>
</dbReference>
<evidence type="ECO:0000256" key="3">
    <source>
        <dbReference type="ARBA" id="ARBA00013253"/>
    </source>
</evidence>
<dbReference type="CDD" id="cd00483">
    <property type="entry name" value="HPPK"/>
    <property type="match status" value="1"/>
</dbReference>
<dbReference type="Gene3D" id="3.30.70.560">
    <property type="entry name" value="7,8-Dihydro-6-hydroxymethylpterin-pyrophosphokinase HPPK"/>
    <property type="match status" value="1"/>
</dbReference>
<keyword evidence="8" id="KW-0067">ATP-binding</keyword>
<feature type="domain" description="7,8-dihydro-6-hydroxymethylpterin-pyrophosphokinase" evidence="13">
    <location>
        <begin position="94"/>
        <end position="105"/>
    </location>
</feature>
<evidence type="ECO:0000256" key="9">
    <source>
        <dbReference type="ARBA" id="ARBA00022909"/>
    </source>
</evidence>
<reference evidence="14 15" key="1">
    <citation type="journal article" date="2018" name="ISME J.">
        <title>Endosymbiont genomes yield clues of tubeworm success.</title>
        <authorList>
            <person name="Li Y."/>
            <person name="Liles M.R."/>
            <person name="Halanych K.M."/>
        </authorList>
    </citation>
    <scope>NUCLEOTIDE SEQUENCE [LARGE SCALE GENOMIC DNA]</scope>
    <source>
        <strain evidence="14">A1422</strain>
    </source>
</reference>
<keyword evidence="9" id="KW-0289">Folate biosynthesis</keyword>
<dbReference type="UniPathway" id="UPA00077">
    <property type="reaction ID" value="UER00155"/>
</dbReference>
<dbReference type="PANTHER" id="PTHR43071:SF1">
    <property type="entry name" value="2-AMINO-4-HYDROXY-6-HYDROXYMETHYLDIHYDROPTERIDINE PYROPHOSPHOKINASE"/>
    <property type="match status" value="1"/>
</dbReference>
<sequence length="166" mass="18111">MSESSQIVAYIGLGSNLESPRQQVSRALDELGDLPGTHCTACSSLYRTPPMGPPDQPDYINAVAAVTTFLSAEMLLEELQRLERLHRRVQSGERWGPRTLDLDLLLFGDQQIKTARLIVPHTGLGERAFVLYPLAEIAPPGLDIPRLGPLSGLLERISGDGIEKVA</sequence>
<evidence type="ECO:0000259" key="13">
    <source>
        <dbReference type="PROSITE" id="PS00794"/>
    </source>
</evidence>
<evidence type="ECO:0000256" key="4">
    <source>
        <dbReference type="ARBA" id="ARBA00016218"/>
    </source>
</evidence>
<evidence type="ECO:0000256" key="7">
    <source>
        <dbReference type="ARBA" id="ARBA00022777"/>
    </source>
</evidence>
<evidence type="ECO:0000256" key="5">
    <source>
        <dbReference type="ARBA" id="ARBA00022679"/>
    </source>
</evidence>